<feature type="domain" description="DUF2846" evidence="2">
    <location>
        <begin position="40"/>
        <end position="118"/>
    </location>
</feature>
<organism evidence="3 4">
    <name type="scientific">Achromobacter kerstersii</name>
    <dbReference type="NCBI Taxonomy" id="1353890"/>
    <lineage>
        <taxon>Bacteria</taxon>
        <taxon>Pseudomonadati</taxon>
        <taxon>Pseudomonadota</taxon>
        <taxon>Betaproteobacteria</taxon>
        <taxon>Burkholderiales</taxon>
        <taxon>Alcaligenaceae</taxon>
        <taxon>Achromobacter</taxon>
    </lineage>
</organism>
<name>A0A6S6YY86_9BURK</name>
<dbReference type="InterPro" id="IPR022548">
    <property type="entry name" value="DUF2846"/>
</dbReference>
<accession>A0A6S6YY86</accession>
<dbReference type="Pfam" id="PF11008">
    <property type="entry name" value="DUF2846"/>
    <property type="match status" value="1"/>
</dbReference>
<sequence length="153" mass="16620">MKTMFRLALAMAGAVLLLAGCAGPRYADVSSQIPDIEPGLGRIYVYQLANAKDVAQPAIMVNGRKVGRSKAGRFFFVDRPAGMTTLTLAPDRKDPDAGIKLDLPAGQTRYVRVDIEGGKQVLRPEASAEAATQSLADLKYWGAGHRDREKLRY</sequence>
<dbReference type="EMBL" id="CADIJQ010000001">
    <property type="protein sequence ID" value="CAB3652853.1"/>
    <property type="molecule type" value="Genomic_DNA"/>
</dbReference>
<feature type="signal peptide" evidence="1">
    <location>
        <begin position="1"/>
        <end position="27"/>
    </location>
</feature>
<evidence type="ECO:0000256" key="1">
    <source>
        <dbReference type="SAM" id="SignalP"/>
    </source>
</evidence>
<gene>
    <name evidence="3" type="ORF">LMG3441_00140</name>
</gene>
<dbReference type="AlphaFoldDB" id="A0A6S6YY86"/>
<dbReference type="Proteomes" id="UP000494269">
    <property type="component" value="Unassembled WGS sequence"/>
</dbReference>
<dbReference type="RefSeq" id="WP_175168444.1">
    <property type="nucleotide sequence ID" value="NZ_CADIJQ010000001.1"/>
</dbReference>
<feature type="chain" id="PRO_5028853602" description="DUF2846 domain-containing protein" evidence="1">
    <location>
        <begin position="28"/>
        <end position="153"/>
    </location>
</feature>
<reference evidence="3 4" key="1">
    <citation type="submission" date="2020-04" db="EMBL/GenBank/DDBJ databases">
        <authorList>
            <person name="De Canck E."/>
        </authorList>
    </citation>
    <scope>NUCLEOTIDE SEQUENCE [LARGE SCALE GENOMIC DNA]</scope>
    <source>
        <strain evidence="3 4">LMG 3441</strain>
    </source>
</reference>
<evidence type="ECO:0000313" key="3">
    <source>
        <dbReference type="EMBL" id="CAB3652853.1"/>
    </source>
</evidence>
<keyword evidence="4" id="KW-1185">Reference proteome</keyword>
<evidence type="ECO:0000259" key="2">
    <source>
        <dbReference type="Pfam" id="PF11008"/>
    </source>
</evidence>
<proteinExistence type="predicted"/>
<keyword evidence="1" id="KW-0732">Signal</keyword>
<dbReference type="PROSITE" id="PS51257">
    <property type="entry name" value="PROKAR_LIPOPROTEIN"/>
    <property type="match status" value="1"/>
</dbReference>
<protein>
    <recommendedName>
        <fullName evidence="2">DUF2846 domain-containing protein</fullName>
    </recommendedName>
</protein>
<evidence type="ECO:0000313" key="4">
    <source>
        <dbReference type="Proteomes" id="UP000494269"/>
    </source>
</evidence>